<dbReference type="KEGG" id="tng:GSTEN00028126G001"/>
<dbReference type="AlphaFoldDB" id="Q4RVX8"/>
<evidence type="ECO:0000313" key="1">
    <source>
        <dbReference type="EMBL" id="CAG07454.1"/>
    </source>
</evidence>
<organism evidence="1">
    <name type="scientific">Tetraodon nigroviridis</name>
    <name type="common">Spotted green pufferfish</name>
    <name type="synonym">Chelonodon nigroviridis</name>
    <dbReference type="NCBI Taxonomy" id="99883"/>
    <lineage>
        <taxon>Eukaryota</taxon>
        <taxon>Metazoa</taxon>
        <taxon>Chordata</taxon>
        <taxon>Craniata</taxon>
        <taxon>Vertebrata</taxon>
        <taxon>Euteleostomi</taxon>
        <taxon>Actinopterygii</taxon>
        <taxon>Neopterygii</taxon>
        <taxon>Teleostei</taxon>
        <taxon>Neoteleostei</taxon>
        <taxon>Acanthomorphata</taxon>
        <taxon>Eupercaria</taxon>
        <taxon>Tetraodontiformes</taxon>
        <taxon>Tetradontoidea</taxon>
        <taxon>Tetraodontidae</taxon>
        <taxon>Tetraodon</taxon>
    </lineage>
</organism>
<protein>
    <submittedName>
        <fullName evidence="1">(spotted green pufferfish) hypothetical protein</fullName>
    </submittedName>
</protein>
<gene>
    <name evidence="1" type="ORF">GSTENG00028126001</name>
</gene>
<name>Q4RVX8_TETNG</name>
<sequence>MSASDSSATGLICKKVGCRCFGLIRLSLSTQPPSVCVSSLPLPLSLLSQQKSILLYSVCQHFPNYAKFLLLLLLYLLFSLACQPHCSFEGPIC</sequence>
<comment type="caution">
    <text evidence="1">The sequence shown here is derived from an EMBL/GenBank/DDBJ whole genome shotgun (WGS) entry which is preliminary data.</text>
</comment>
<reference evidence="1" key="2">
    <citation type="submission" date="2004-02" db="EMBL/GenBank/DDBJ databases">
        <authorList>
            <consortium name="Genoscope"/>
            <consortium name="Whitehead Institute Centre for Genome Research"/>
        </authorList>
    </citation>
    <scope>NUCLEOTIDE SEQUENCE</scope>
</reference>
<reference evidence="1" key="1">
    <citation type="journal article" date="2004" name="Nature">
        <title>Genome duplication in the teleost fish Tetraodon nigroviridis reveals the early vertebrate proto-karyotype.</title>
        <authorList>
            <person name="Jaillon O."/>
            <person name="Aury J.-M."/>
            <person name="Brunet F."/>
            <person name="Petit J.-L."/>
            <person name="Stange-Thomann N."/>
            <person name="Mauceli E."/>
            <person name="Bouneau L."/>
            <person name="Fischer C."/>
            <person name="Ozouf-Costaz C."/>
            <person name="Bernot A."/>
            <person name="Nicaud S."/>
            <person name="Jaffe D."/>
            <person name="Fisher S."/>
            <person name="Lutfalla G."/>
            <person name="Dossat C."/>
            <person name="Segurens B."/>
            <person name="Dasilva C."/>
            <person name="Salanoubat M."/>
            <person name="Levy M."/>
            <person name="Boudet N."/>
            <person name="Castellano S."/>
            <person name="Anthouard V."/>
            <person name="Jubin C."/>
            <person name="Castelli V."/>
            <person name="Katinka M."/>
            <person name="Vacherie B."/>
            <person name="Biemont C."/>
            <person name="Skalli Z."/>
            <person name="Cattolico L."/>
            <person name="Poulain J."/>
            <person name="De Berardinis V."/>
            <person name="Cruaud C."/>
            <person name="Duprat S."/>
            <person name="Brottier P."/>
            <person name="Coutanceau J.-P."/>
            <person name="Gouzy J."/>
            <person name="Parra G."/>
            <person name="Lardier G."/>
            <person name="Chapple C."/>
            <person name="McKernan K.J."/>
            <person name="McEwan P."/>
            <person name="Bosak S."/>
            <person name="Kellis M."/>
            <person name="Volff J.-N."/>
            <person name="Guigo R."/>
            <person name="Zody M.C."/>
            <person name="Mesirov J."/>
            <person name="Lindblad-Toh K."/>
            <person name="Birren B."/>
            <person name="Nusbaum C."/>
            <person name="Kahn D."/>
            <person name="Robinson-Rechavi M."/>
            <person name="Laudet V."/>
            <person name="Schachter V."/>
            <person name="Quetier F."/>
            <person name="Saurin W."/>
            <person name="Scarpelli C."/>
            <person name="Wincker P."/>
            <person name="Lander E.S."/>
            <person name="Weissenbach J."/>
            <person name="Roest Crollius H."/>
        </authorList>
    </citation>
    <scope>NUCLEOTIDE SEQUENCE [LARGE SCALE GENOMIC DNA]</scope>
</reference>
<accession>Q4RVX8</accession>
<dbReference type="EMBL" id="CAAE01014991">
    <property type="protein sequence ID" value="CAG07454.1"/>
    <property type="molecule type" value="Genomic_DNA"/>
</dbReference>
<proteinExistence type="predicted"/>